<dbReference type="PROSITE" id="PS51166">
    <property type="entry name" value="CBM20"/>
    <property type="match status" value="1"/>
</dbReference>
<dbReference type="InterPro" id="IPR002044">
    <property type="entry name" value="CBM20"/>
</dbReference>
<evidence type="ECO:0000256" key="4">
    <source>
        <dbReference type="ARBA" id="ARBA00012560"/>
    </source>
</evidence>
<gene>
    <name evidence="13" type="ORF">H9977_00745</name>
</gene>
<dbReference type="AlphaFoldDB" id="A0A9D2BFI1"/>
<evidence type="ECO:0000256" key="9">
    <source>
        <dbReference type="ARBA" id="ARBA00023277"/>
    </source>
</evidence>
<dbReference type="Gene3D" id="3.20.20.80">
    <property type="entry name" value="Glycosidases"/>
    <property type="match status" value="2"/>
</dbReference>
<dbReference type="GO" id="GO:2001070">
    <property type="term" value="F:starch binding"/>
    <property type="evidence" value="ECO:0007669"/>
    <property type="project" value="InterPro"/>
</dbReference>
<dbReference type="EC" id="2.4.1.25" evidence="4"/>
<comment type="similarity">
    <text evidence="3">Belongs to the disproportionating enzyme family.</text>
</comment>
<protein>
    <recommendedName>
        <fullName evidence="5">4-alpha-glucanotransferase</fullName>
        <ecNumber evidence="4">2.4.1.25</ecNumber>
    </recommendedName>
    <alternativeName>
        <fullName evidence="10">Amylomaltase</fullName>
    </alternativeName>
    <alternativeName>
        <fullName evidence="11">Disproportionating enzyme</fullName>
    </alternativeName>
</protein>
<sequence length="882" mass="103720">MKVTFQINYRTVWGEEVKVILPDGQLFPLRTNNGEFWRGTTELAEGWSELTYQYAIFRDEYCVRKEWTGVGRRLEINPNYSHYILNDAWRDRPEDSYFYSSAFGPALDHYPSGTEGNYGSALLLKVRCPRLRLKDWVMAISGNQPCLGNWDMRQPVVMRPCGPNEWYVLLNASELTYPFEYKFLAWDTKNQREGEWIIGNNRQIYGLPLRQGEMLVMADDEVRFNLPAWKAAGVAIPVFSLRSEASYGVGDFGDLKRMIDWAEVTHQKIVQILPINDTTITHTWTDSYPYSSISIYAFHPMYVDLSQLPPLADKARLQDFERRRVELNALPQVDYEAVNSLKLEYLKEAFEQDNGATAQSEGYQKFVRENESWLFPYTIFCYLRDLYGTPNFNQWPKYQKYDAAEIHELANTNEACDKTSRFYCYIQYLLHVQLLEASAYARSKGILLKGDIPIGVSPNSVEAWTEPHYFNLNGQAGAPPDPFSEAGQNWGLPTYNWEVMEKDGYRWWKRRFRKMAEYFDAYRIDHILGFFRIWEIPSHSVQGLLGQFVPSLPMSVQEIESYGITALLTRPYIRKELLVRLFGDMTHEVEETFLCRLPADQYAIRPEFDTQRKVEAYFQGKNDERSVRLREGLYKLINNVLFIPDRKEPNMYHPRIAVQNDYVYECLTSHEKECFNRLYNHYYYERHNDFWYHEAMKKLPELCDSTRMLVCGEDLGMIPACVKGVMDELRILSLEIQRMPKDPALQFGDPIHYPYRSVCTISTHDMSTLRGWWHEDPQQTRDYYYYMLGGWGDYPSEAPGWLCEAIVMRHLFGNSMLCILSLQDWMSMDEELRYPDPDAERINVPANPKHYWRYRMHVTLEDLIKNQSFNEKVIAMIRDSGR</sequence>
<dbReference type="EMBL" id="DXEL01000007">
    <property type="protein sequence ID" value="HIX73572.1"/>
    <property type="molecule type" value="Genomic_DNA"/>
</dbReference>
<evidence type="ECO:0000259" key="12">
    <source>
        <dbReference type="PROSITE" id="PS51166"/>
    </source>
</evidence>
<evidence type="ECO:0000256" key="11">
    <source>
        <dbReference type="ARBA" id="ARBA00031501"/>
    </source>
</evidence>
<evidence type="ECO:0000256" key="10">
    <source>
        <dbReference type="ARBA" id="ARBA00031423"/>
    </source>
</evidence>
<dbReference type="InterPro" id="IPR003385">
    <property type="entry name" value="Glyco_hydro_77"/>
</dbReference>
<evidence type="ECO:0000313" key="13">
    <source>
        <dbReference type="EMBL" id="HIX73572.1"/>
    </source>
</evidence>
<comment type="caution">
    <text evidence="13">The sequence shown here is derived from an EMBL/GenBank/DDBJ whole genome shotgun (WGS) entry which is preliminary data.</text>
</comment>
<accession>A0A9D2BFI1</accession>
<dbReference type="InterPro" id="IPR017853">
    <property type="entry name" value="GH"/>
</dbReference>
<keyword evidence="7 13" id="KW-0328">Glycosyltransferase</keyword>
<dbReference type="InterPro" id="IPR013784">
    <property type="entry name" value="Carb-bd-like_fold"/>
</dbReference>
<comment type="subcellular location">
    <subcellularLocation>
        <location evidence="2">Cytoplasm</location>
    </subcellularLocation>
</comment>
<dbReference type="PANTHER" id="PTHR32518:SF3">
    <property type="entry name" value="4-ALPHA-GLUCANOTRANSFERASE"/>
    <property type="match status" value="1"/>
</dbReference>
<keyword evidence="9" id="KW-0119">Carbohydrate metabolism</keyword>
<evidence type="ECO:0000256" key="2">
    <source>
        <dbReference type="ARBA" id="ARBA00004496"/>
    </source>
</evidence>
<comment type="catalytic activity">
    <reaction evidence="1">
        <text>Transfers a segment of a (1-&gt;4)-alpha-D-glucan to a new position in an acceptor, which may be glucose or a (1-&gt;4)-alpha-D-glucan.</text>
        <dbReference type="EC" id="2.4.1.25"/>
    </reaction>
</comment>
<proteinExistence type="inferred from homology"/>
<dbReference type="SUPFAM" id="SSF49452">
    <property type="entry name" value="Starch-binding domain-like"/>
    <property type="match status" value="2"/>
</dbReference>
<name>A0A9D2BFI1_9BACT</name>
<feature type="domain" description="CBM20" evidence="12">
    <location>
        <begin position="114"/>
        <end position="231"/>
    </location>
</feature>
<dbReference type="Pfam" id="PF02446">
    <property type="entry name" value="Glyco_hydro_77"/>
    <property type="match status" value="1"/>
</dbReference>
<dbReference type="GO" id="GO:0005975">
    <property type="term" value="P:carbohydrate metabolic process"/>
    <property type="evidence" value="ECO:0007669"/>
    <property type="project" value="InterPro"/>
</dbReference>
<evidence type="ECO:0000313" key="14">
    <source>
        <dbReference type="Proteomes" id="UP000886740"/>
    </source>
</evidence>
<evidence type="ECO:0000256" key="8">
    <source>
        <dbReference type="ARBA" id="ARBA00022679"/>
    </source>
</evidence>
<evidence type="ECO:0000256" key="1">
    <source>
        <dbReference type="ARBA" id="ARBA00000439"/>
    </source>
</evidence>
<dbReference type="Proteomes" id="UP000886740">
    <property type="component" value="Unassembled WGS sequence"/>
</dbReference>
<reference evidence="13" key="2">
    <citation type="submission" date="2021-04" db="EMBL/GenBank/DDBJ databases">
        <authorList>
            <person name="Gilroy R."/>
        </authorList>
    </citation>
    <scope>NUCLEOTIDE SEQUENCE</scope>
    <source>
        <strain evidence="13">ChiGjej6B6-14162</strain>
    </source>
</reference>
<reference evidence="13" key="1">
    <citation type="journal article" date="2021" name="PeerJ">
        <title>Extensive microbial diversity within the chicken gut microbiome revealed by metagenomics and culture.</title>
        <authorList>
            <person name="Gilroy R."/>
            <person name="Ravi A."/>
            <person name="Getino M."/>
            <person name="Pursley I."/>
            <person name="Horton D.L."/>
            <person name="Alikhan N.F."/>
            <person name="Baker D."/>
            <person name="Gharbi K."/>
            <person name="Hall N."/>
            <person name="Watson M."/>
            <person name="Adriaenssens E.M."/>
            <person name="Foster-Nyarko E."/>
            <person name="Jarju S."/>
            <person name="Secka A."/>
            <person name="Antonio M."/>
            <person name="Oren A."/>
            <person name="Chaudhuri R.R."/>
            <person name="La Ragione R."/>
            <person name="Hildebrand F."/>
            <person name="Pallen M.J."/>
        </authorList>
    </citation>
    <scope>NUCLEOTIDE SEQUENCE</scope>
    <source>
        <strain evidence="13">ChiGjej6B6-14162</strain>
    </source>
</reference>
<keyword evidence="6" id="KW-0963">Cytoplasm</keyword>
<keyword evidence="8 13" id="KW-0808">Transferase</keyword>
<evidence type="ECO:0000256" key="5">
    <source>
        <dbReference type="ARBA" id="ARBA00020295"/>
    </source>
</evidence>
<dbReference type="SUPFAM" id="SSF51445">
    <property type="entry name" value="(Trans)glycosidases"/>
    <property type="match status" value="1"/>
</dbReference>
<dbReference type="Pfam" id="PF00686">
    <property type="entry name" value="CBM_20"/>
    <property type="match status" value="1"/>
</dbReference>
<dbReference type="GO" id="GO:0005737">
    <property type="term" value="C:cytoplasm"/>
    <property type="evidence" value="ECO:0007669"/>
    <property type="project" value="UniProtKB-SubCell"/>
</dbReference>
<evidence type="ECO:0000256" key="3">
    <source>
        <dbReference type="ARBA" id="ARBA00005684"/>
    </source>
</evidence>
<evidence type="ECO:0000256" key="7">
    <source>
        <dbReference type="ARBA" id="ARBA00022676"/>
    </source>
</evidence>
<dbReference type="GO" id="GO:0004134">
    <property type="term" value="F:4-alpha-glucanotransferase activity"/>
    <property type="evidence" value="ECO:0007669"/>
    <property type="project" value="UniProtKB-EC"/>
</dbReference>
<organism evidence="13 14">
    <name type="scientific">Candidatus Parabacteroides intestinipullorum</name>
    <dbReference type="NCBI Taxonomy" id="2838723"/>
    <lineage>
        <taxon>Bacteria</taxon>
        <taxon>Pseudomonadati</taxon>
        <taxon>Bacteroidota</taxon>
        <taxon>Bacteroidia</taxon>
        <taxon>Bacteroidales</taxon>
        <taxon>Tannerellaceae</taxon>
        <taxon>Parabacteroides</taxon>
    </lineage>
</organism>
<dbReference type="InterPro" id="IPR013783">
    <property type="entry name" value="Ig-like_fold"/>
</dbReference>
<dbReference type="Gene3D" id="2.60.40.10">
    <property type="entry name" value="Immunoglobulins"/>
    <property type="match status" value="1"/>
</dbReference>
<evidence type="ECO:0000256" key="6">
    <source>
        <dbReference type="ARBA" id="ARBA00022490"/>
    </source>
</evidence>
<dbReference type="PANTHER" id="PTHR32518">
    <property type="match status" value="1"/>
</dbReference>